<comment type="caution">
    <text evidence="9">The sequence shown here is derived from an EMBL/GenBank/DDBJ whole genome shotgun (WGS) entry which is preliminary data.</text>
</comment>
<keyword evidence="5" id="KW-0418">Kinase</keyword>
<dbReference type="Proteomes" id="UP001203284">
    <property type="component" value="Unassembled WGS sequence"/>
</dbReference>
<dbReference type="PROSITE" id="PS51318">
    <property type="entry name" value="TAT"/>
    <property type="match status" value="1"/>
</dbReference>
<dbReference type="Pfam" id="PF00512">
    <property type="entry name" value="HisKA"/>
    <property type="match status" value="1"/>
</dbReference>
<dbReference type="InterPro" id="IPR005467">
    <property type="entry name" value="His_kinase_dom"/>
</dbReference>
<keyword evidence="7" id="KW-0732">Signal</keyword>
<dbReference type="Gene3D" id="1.10.287.130">
    <property type="match status" value="1"/>
</dbReference>
<dbReference type="InterPro" id="IPR003594">
    <property type="entry name" value="HATPase_dom"/>
</dbReference>
<dbReference type="PRINTS" id="PR00344">
    <property type="entry name" value="BCTRLSENSOR"/>
</dbReference>
<gene>
    <name evidence="9" type="ORF">MWN34_09140</name>
</gene>
<evidence type="ECO:0000256" key="5">
    <source>
        <dbReference type="ARBA" id="ARBA00022777"/>
    </source>
</evidence>
<dbReference type="InterPro" id="IPR036890">
    <property type="entry name" value="HATPase_C_sf"/>
</dbReference>
<keyword evidence="3" id="KW-0597">Phosphoprotein</keyword>
<evidence type="ECO:0000313" key="9">
    <source>
        <dbReference type="EMBL" id="MCK0197076.1"/>
    </source>
</evidence>
<dbReference type="RefSeq" id="WP_247028666.1">
    <property type="nucleotide sequence ID" value="NZ_JALKCH010000005.1"/>
</dbReference>
<dbReference type="EC" id="2.7.13.3" evidence="2"/>
<dbReference type="CDD" id="cd00075">
    <property type="entry name" value="HATPase"/>
    <property type="match status" value="1"/>
</dbReference>
<dbReference type="SMART" id="SM00387">
    <property type="entry name" value="HATPase_c"/>
    <property type="match status" value="1"/>
</dbReference>
<evidence type="ECO:0000313" key="10">
    <source>
        <dbReference type="Proteomes" id="UP001203284"/>
    </source>
</evidence>
<evidence type="ECO:0000256" key="2">
    <source>
        <dbReference type="ARBA" id="ARBA00012438"/>
    </source>
</evidence>
<evidence type="ECO:0000256" key="1">
    <source>
        <dbReference type="ARBA" id="ARBA00000085"/>
    </source>
</evidence>
<dbReference type="SUPFAM" id="SSF55874">
    <property type="entry name" value="ATPase domain of HSP90 chaperone/DNA topoisomerase II/histidine kinase"/>
    <property type="match status" value="1"/>
</dbReference>
<dbReference type="Gene3D" id="3.30.450.20">
    <property type="entry name" value="PAS domain"/>
    <property type="match status" value="1"/>
</dbReference>
<keyword evidence="10" id="KW-1185">Reference proteome</keyword>
<evidence type="ECO:0000256" key="4">
    <source>
        <dbReference type="ARBA" id="ARBA00022679"/>
    </source>
</evidence>
<accession>A0ABT0DAU1</accession>
<name>A0ABT0DAU1_9HYPH</name>
<evidence type="ECO:0000256" key="6">
    <source>
        <dbReference type="ARBA" id="ARBA00023012"/>
    </source>
</evidence>
<dbReference type="Pfam" id="PF12860">
    <property type="entry name" value="PAS_7"/>
    <property type="match status" value="2"/>
</dbReference>
<dbReference type="SUPFAM" id="SSF47384">
    <property type="entry name" value="Homodimeric domain of signal transducing histidine kinase"/>
    <property type="match status" value="1"/>
</dbReference>
<feature type="domain" description="Histidine kinase" evidence="8">
    <location>
        <begin position="604"/>
        <end position="821"/>
    </location>
</feature>
<protein>
    <recommendedName>
        <fullName evidence="2">histidine kinase</fullName>
        <ecNumber evidence="2">2.7.13.3</ecNumber>
    </recommendedName>
</protein>
<sequence length="829" mass="88918">MASAAARPFRRALLASASLASLLATAGTAMAVPLAGPFGDAARALGQLDRGEVTGLAFMAGLLAFATTTAIVHLRFRRFANAREAEAHADISRLEAQLAESRALLLTEPQVIVVWREPAGAPEILGPAVTLTGSAAPLRLLAFGSWLAPGSASAIDHAVDDLRRAGIAFTLPLVTHDGRHVEAEGRPVGSAVMLRLREVTGARQELAATREDQRRLEGEAAGLRSLLGRLQHAAWLRDGDGRLVWANAAYAHAVEASDAGDAVARDLPLLDHAGRRSAHEAQAKGGAYAARLPVIVAGSRRVLDVVEVATGDGFAGLALDATEAESVRAEFAHAVAAHRRTLDRLSTAVAIFGGDRRLVFHNAAYARLFDLDPAFLEDRPSDSAVLDRLRTTRRLPEQADFRAWREELHKAYHAIEPREHAWHLPGGRTLRVVTAPNPEGGVTYLADEVTEHLALESRVDALARLQTETLDGLAEAVAVFGSDGRLGLSNPAFATLWQLPPGALADRPHIDRLMALCAGQVAKPEIWRSLREAVTTMEKRAPLRIRMERRDGSVLDGATQPLPDGGTLITFRNVTDSVKMERALVERNEALEAADHLKSTFVSHVSYELRSPLTTIIGFAQLLGDDATGPLAPKQRDYVSHITESSAALLAIINDILDLATIDAGTMALELGTVDIRAAMEAAAEGIRDRVAEREIRLVLEVSERAGSFLADERRVRQILYNLLSNAVGFAPEGSTVTLSAERTPEAVRFRVRDEGPGIAPELASRVFDRFESRTSGSRHRGVGLGLSIVRSLMELHGGLVQIGAAPGGGTLVTCTFPLDRDTTQQAAE</sequence>
<dbReference type="InterPro" id="IPR004358">
    <property type="entry name" value="Sig_transdc_His_kin-like_C"/>
</dbReference>
<proteinExistence type="predicted"/>
<dbReference type="InterPro" id="IPR003661">
    <property type="entry name" value="HisK_dim/P_dom"/>
</dbReference>
<dbReference type="EMBL" id="JALKCH010000005">
    <property type="protein sequence ID" value="MCK0197076.1"/>
    <property type="molecule type" value="Genomic_DNA"/>
</dbReference>
<dbReference type="InterPro" id="IPR036097">
    <property type="entry name" value="HisK_dim/P_sf"/>
</dbReference>
<dbReference type="Gene3D" id="3.30.565.10">
    <property type="entry name" value="Histidine kinase-like ATPase, C-terminal domain"/>
    <property type="match status" value="1"/>
</dbReference>
<organism evidence="9 10">
    <name type="scientific">Ancylobacter crimeensis</name>
    <dbReference type="NCBI Taxonomy" id="2579147"/>
    <lineage>
        <taxon>Bacteria</taxon>
        <taxon>Pseudomonadati</taxon>
        <taxon>Pseudomonadota</taxon>
        <taxon>Alphaproteobacteria</taxon>
        <taxon>Hyphomicrobiales</taxon>
        <taxon>Xanthobacteraceae</taxon>
        <taxon>Ancylobacter</taxon>
    </lineage>
</organism>
<dbReference type="PROSITE" id="PS50109">
    <property type="entry name" value="HIS_KIN"/>
    <property type="match status" value="1"/>
</dbReference>
<keyword evidence="4" id="KW-0808">Transferase</keyword>
<dbReference type="PANTHER" id="PTHR43711:SF31">
    <property type="entry name" value="HISTIDINE KINASE"/>
    <property type="match status" value="1"/>
</dbReference>
<feature type="signal peptide" evidence="7">
    <location>
        <begin position="1"/>
        <end position="31"/>
    </location>
</feature>
<dbReference type="InterPro" id="IPR006311">
    <property type="entry name" value="TAT_signal"/>
</dbReference>
<reference evidence="9 10" key="1">
    <citation type="submission" date="2022-04" db="EMBL/GenBank/DDBJ databases">
        <authorList>
            <person name="Grouzdev D.S."/>
            <person name="Pantiukh K.S."/>
            <person name="Krutkina M.S."/>
        </authorList>
    </citation>
    <scope>NUCLEOTIDE SEQUENCE [LARGE SCALE GENOMIC DNA]</scope>
    <source>
        <strain evidence="9 10">6x-1</strain>
    </source>
</reference>
<dbReference type="SUPFAM" id="SSF55785">
    <property type="entry name" value="PYP-like sensor domain (PAS domain)"/>
    <property type="match status" value="2"/>
</dbReference>
<dbReference type="InterPro" id="IPR050736">
    <property type="entry name" value="Sensor_HK_Regulatory"/>
</dbReference>
<dbReference type="CDD" id="cd00082">
    <property type="entry name" value="HisKA"/>
    <property type="match status" value="1"/>
</dbReference>
<comment type="catalytic activity">
    <reaction evidence="1">
        <text>ATP + protein L-histidine = ADP + protein N-phospho-L-histidine.</text>
        <dbReference type="EC" id="2.7.13.3"/>
    </reaction>
</comment>
<evidence type="ECO:0000259" key="8">
    <source>
        <dbReference type="PROSITE" id="PS50109"/>
    </source>
</evidence>
<dbReference type="Pfam" id="PF02518">
    <property type="entry name" value="HATPase_c"/>
    <property type="match status" value="1"/>
</dbReference>
<dbReference type="SMART" id="SM00388">
    <property type="entry name" value="HisKA"/>
    <property type="match status" value="1"/>
</dbReference>
<keyword evidence="6" id="KW-0902">Two-component regulatory system</keyword>
<dbReference type="PANTHER" id="PTHR43711">
    <property type="entry name" value="TWO-COMPONENT HISTIDINE KINASE"/>
    <property type="match status" value="1"/>
</dbReference>
<dbReference type="InterPro" id="IPR035965">
    <property type="entry name" value="PAS-like_dom_sf"/>
</dbReference>
<evidence type="ECO:0000256" key="7">
    <source>
        <dbReference type="SAM" id="SignalP"/>
    </source>
</evidence>
<feature type="chain" id="PRO_5046978514" description="histidine kinase" evidence="7">
    <location>
        <begin position="32"/>
        <end position="829"/>
    </location>
</feature>
<evidence type="ECO:0000256" key="3">
    <source>
        <dbReference type="ARBA" id="ARBA00022553"/>
    </source>
</evidence>